<dbReference type="PANTHER" id="PTHR43466:SF1">
    <property type="entry name" value="2-OXO-4-HYDROXY-4-CARBOXY-5-UREIDOIMIDAZOLINE DECARBOXYLASE-RELATED"/>
    <property type="match status" value="1"/>
</dbReference>
<name>A0A562QCU2_9BACI</name>
<dbReference type="AlphaFoldDB" id="A0A562QCU2"/>
<proteinExistence type="predicted"/>
<evidence type="ECO:0000313" key="9">
    <source>
        <dbReference type="Proteomes" id="UP000315711"/>
    </source>
</evidence>
<comment type="pathway">
    <text evidence="2">Purine metabolism; urate degradation; (S)-allantoin from urate: step 3/3.</text>
</comment>
<dbReference type="GO" id="GO:0051997">
    <property type="term" value="F:2-oxo-4-hydroxy-4-carboxy-5-ureidoimidazoline decarboxylase activity"/>
    <property type="evidence" value="ECO:0007669"/>
    <property type="project" value="UniProtKB-EC"/>
</dbReference>
<dbReference type="Pfam" id="PF09349">
    <property type="entry name" value="OHCU_decarbox"/>
    <property type="match status" value="1"/>
</dbReference>
<gene>
    <name evidence="8" type="ORF">IQ10_03086</name>
</gene>
<dbReference type="EC" id="4.1.1.97" evidence="3"/>
<keyword evidence="9" id="KW-1185">Reference proteome</keyword>
<evidence type="ECO:0000256" key="5">
    <source>
        <dbReference type="ARBA" id="ARBA00022793"/>
    </source>
</evidence>
<dbReference type="GO" id="GO:0006144">
    <property type="term" value="P:purine nucleobase metabolic process"/>
    <property type="evidence" value="ECO:0007669"/>
    <property type="project" value="UniProtKB-KW"/>
</dbReference>
<evidence type="ECO:0000256" key="2">
    <source>
        <dbReference type="ARBA" id="ARBA00004754"/>
    </source>
</evidence>
<dbReference type="InterPro" id="IPR017580">
    <property type="entry name" value="OHCU_decarboxylase-1"/>
</dbReference>
<dbReference type="NCBIfam" id="TIGR03164">
    <property type="entry name" value="UHCUDC"/>
    <property type="match status" value="1"/>
</dbReference>
<dbReference type="Gene3D" id="1.10.3330.10">
    <property type="entry name" value="Oxo-4-hydroxy-4-carboxy-5-ureidoimidazoline decarboxylase"/>
    <property type="match status" value="1"/>
</dbReference>
<dbReference type="GO" id="GO:0019628">
    <property type="term" value="P:urate catabolic process"/>
    <property type="evidence" value="ECO:0007669"/>
    <property type="project" value="UniProtKB-UniPathway"/>
</dbReference>
<sequence length="170" mass="19706">MKEVNKMSKTDFVDSIGSVFEHSPWVAKKAWMHHPFSSLEQMYQKMIEEMYAADPSLQLALLRSHPDLGTRMEISETSTNEQLQAGLSQLSEEEFNEFSRLNKEYVQAFSFPFIMAVRGQDKHSIKQSMKKRIANSYEAELQTALNEVSKIAKFRLLDTVRDEETIISEY</sequence>
<protein>
    <recommendedName>
        <fullName evidence="3">2-oxo-4-hydroxy-4-carboxy-5-ureidoimidazoline decarboxylase</fullName>
        <ecNumber evidence="3">4.1.1.97</ecNumber>
    </recommendedName>
</protein>
<comment type="caution">
    <text evidence="8">The sequence shown here is derived from an EMBL/GenBank/DDBJ whole genome shotgun (WGS) entry which is preliminary data.</text>
</comment>
<accession>A0A562QCU2</accession>
<dbReference type="UniPathway" id="UPA00394">
    <property type="reaction ID" value="UER00652"/>
</dbReference>
<evidence type="ECO:0000313" key="8">
    <source>
        <dbReference type="EMBL" id="TWI54533.1"/>
    </source>
</evidence>
<organism evidence="8 9">
    <name type="scientific">Halalkalibacter nanhaiisediminis</name>
    <dbReference type="NCBI Taxonomy" id="688079"/>
    <lineage>
        <taxon>Bacteria</taxon>
        <taxon>Bacillati</taxon>
        <taxon>Bacillota</taxon>
        <taxon>Bacilli</taxon>
        <taxon>Bacillales</taxon>
        <taxon>Bacillaceae</taxon>
        <taxon>Halalkalibacter</taxon>
    </lineage>
</organism>
<evidence type="ECO:0000256" key="1">
    <source>
        <dbReference type="ARBA" id="ARBA00001163"/>
    </source>
</evidence>
<dbReference type="InterPro" id="IPR036778">
    <property type="entry name" value="OHCU_decarboxylase_sf"/>
</dbReference>
<keyword evidence="4" id="KW-0659">Purine metabolism</keyword>
<evidence type="ECO:0000256" key="4">
    <source>
        <dbReference type="ARBA" id="ARBA00022631"/>
    </source>
</evidence>
<dbReference type="GO" id="GO:0000255">
    <property type="term" value="P:allantoin metabolic process"/>
    <property type="evidence" value="ECO:0007669"/>
    <property type="project" value="InterPro"/>
</dbReference>
<feature type="domain" description="Oxo-4-hydroxy-4-carboxy-5-ureidoimidazoline decarboxylase" evidence="7">
    <location>
        <begin position="5"/>
        <end position="156"/>
    </location>
</feature>
<dbReference type="InterPro" id="IPR018020">
    <property type="entry name" value="OHCU_decarboxylase"/>
</dbReference>
<reference evidence="8 9" key="1">
    <citation type="journal article" date="2015" name="Stand. Genomic Sci.">
        <title>Genomic Encyclopedia of Bacterial and Archaeal Type Strains, Phase III: the genomes of soil and plant-associated and newly described type strains.</title>
        <authorList>
            <person name="Whitman W.B."/>
            <person name="Woyke T."/>
            <person name="Klenk H.P."/>
            <person name="Zhou Y."/>
            <person name="Lilburn T.G."/>
            <person name="Beck B.J."/>
            <person name="De Vos P."/>
            <person name="Vandamme P."/>
            <person name="Eisen J.A."/>
            <person name="Garrity G."/>
            <person name="Hugenholtz P."/>
            <person name="Kyrpides N.C."/>
        </authorList>
    </citation>
    <scope>NUCLEOTIDE SEQUENCE [LARGE SCALE GENOMIC DNA]</scope>
    <source>
        <strain evidence="8 9">CGMCC 1.10116</strain>
    </source>
</reference>
<keyword evidence="5" id="KW-0210">Decarboxylase</keyword>
<keyword evidence="6" id="KW-0456">Lyase</keyword>
<comment type="catalytic activity">
    <reaction evidence="1">
        <text>5-hydroxy-2-oxo-4-ureido-2,5-dihydro-1H-imidazole-5-carboxylate + H(+) = (S)-allantoin + CO2</text>
        <dbReference type="Rhea" id="RHEA:26301"/>
        <dbReference type="ChEBI" id="CHEBI:15378"/>
        <dbReference type="ChEBI" id="CHEBI:15678"/>
        <dbReference type="ChEBI" id="CHEBI:16526"/>
        <dbReference type="ChEBI" id="CHEBI:58639"/>
        <dbReference type="EC" id="4.1.1.97"/>
    </reaction>
</comment>
<dbReference type="Proteomes" id="UP000315711">
    <property type="component" value="Unassembled WGS sequence"/>
</dbReference>
<evidence type="ECO:0000256" key="3">
    <source>
        <dbReference type="ARBA" id="ARBA00012257"/>
    </source>
</evidence>
<dbReference type="EMBL" id="VLKZ01000009">
    <property type="protein sequence ID" value="TWI54533.1"/>
    <property type="molecule type" value="Genomic_DNA"/>
</dbReference>
<evidence type="ECO:0000256" key="6">
    <source>
        <dbReference type="ARBA" id="ARBA00023239"/>
    </source>
</evidence>
<dbReference type="PANTHER" id="PTHR43466">
    <property type="entry name" value="2-OXO-4-HYDROXY-4-CARBOXY-5-UREIDOIMIDAZOLINE DECARBOXYLASE-RELATED"/>
    <property type="match status" value="1"/>
</dbReference>
<dbReference type="SUPFAM" id="SSF158694">
    <property type="entry name" value="UraD-Like"/>
    <property type="match status" value="1"/>
</dbReference>
<evidence type="ECO:0000259" key="7">
    <source>
        <dbReference type="Pfam" id="PF09349"/>
    </source>
</evidence>